<organism evidence="5 6">
    <name type="scientific">Camellia sinensis</name>
    <name type="common">Tea plant</name>
    <name type="synonym">Thea sinensis</name>
    <dbReference type="NCBI Taxonomy" id="4442"/>
    <lineage>
        <taxon>Eukaryota</taxon>
        <taxon>Viridiplantae</taxon>
        <taxon>Streptophyta</taxon>
        <taxon>Embryophyta</taxon>
        <taxon>Tracheophyta</taxon>
        <taxon>Spermatophyta</taxon>
        <taxon>Magnoliopsida</taxon>
        <taxon>eudicotyledons</taxon>
        <taxon>Gunneridae</taxon>
        <taxon>Pentapetalae</taxon>
        <taxon>asterids</taxon>
        <taxon>Ericales</taxon>
        <taxon>Theaceae</taxon>
        <taxon>Camellia</taxon>
    </lineage>
</organism>
<dbReference type="GO" id="GO:0004364">
    <property type="term" value="F:glutathione transferase activity"/>
    <property type="evidence" value="ECO:0007669"/>
    <property type="project" value="UniProtKB-EC"/>
</dbReference>
<dbReference type="Gene3D" id="1.20.1050.10">
    <property type="match status" value="1"/>
</dbReference>
<keyword evidence="6" id="KW-1185">Reference proteome</keyword>
<dbReference type="InterPro" id="IPR036282">
    <property type="entry name" value="Glutathione-S-Trfase_C_sf"/>
</dbReference>
<dbReference type="EMBL" id="JACBKZ010000009">
    <property type="protein sequence ID" value="KAF5941475.1"/>
    <property type="molecule type" value="Genomic_DNA"/>
</dbReference>
<evidence type="ECO:0000256" key="1">
    <source>
        <dbReference type="ARBA" id="ARBA00012452"/>
    </source>
</evidence>
<name>A0A7J7GML2_CAMSI</name>
<sequence>MNPLEGIPTNEEVIKAETLKLEKVFNVYEKRLTKFKYLAYTLANLTHIPKLVFFMRSPKASMVTSQPHLSAWWSDISSRPASIKVAEDLKLE</sequence>
<evidence type="ECO:0000313" key="6">
    <source>
        <dbReference type="Proteomes" id="UP000593564"/>
    </source>
</evidence>
<protein>
    <recommendedName>
        <fullName evidence="1">glutathione transferase</fullName>
        <ecNumber evidence="1">2.5.1.18</ecNumber>
    </recommendedName>
</protein>
<dbReference type="PANTHER" id="PTHR43900:SF3">
    <property type="entry name" value="GLUTATHIONE S-TRANSFERASE RHO"/>
    <property type="match status" value="1"/>
</dbReference>
<evidence type="ECO:0000313" key="5">
    <source>
        <dbReference type="EMBL" id="KAF5941475.1"/>
    </source>
</evidence>
<evidence type="ECO:0000256" key="3">
    <source>
        <dbReference type="ARBA" id="ARBA00047960"/>
    </source>
</evidence>
<dbReference type="GO" id="GO:0043295">
    <property type="term" value="F:glutathione binding"/>
    <property type="evidence" value="ECO:0007669"/>
    <property type="project" value="TreeGrafter"/>
</dbReference>
<proteinExistence type="predicted"/>
<dbReference type="InterPro" id="IPR004046">
    <property type="entry name" value="GST_C"/>
</dbReference>
<comment type="catalytic activity">
    <reaction evidence="3">
        <text>RX + glutathione = an S-substituted glutathione + a halide anion + H(+)</text>
        <dbReference type="Rhea" id="RHEA:16437"/>
        <dbReference type="ChEBI" id="CHEBI:15378"/>
        <dbReference type="ChEBI" id="CHEBI:16042"/>
        <dbReference type="ChEBI" id="CHEBI:17792"/>
        <dbReference type="ChEBI" id="CHEBI:57925"/>
        <dbReference type="ChEBI" id="CHEBI:90779"/>
        <dbReference type="EC" id="2.5.1.18"/>
    </reaction>
</comment>
<dbReference type="Proteomes" id="UP000593564">
    <property type="component" value="Unassembled WGS sequence"/>
</dbReference>
<reference evidence="6" key="1">
    <citation type="journal article" date="2020" name="Nat. Commun.">
        <title>Genome assembly of wild tea tree DASZ reveals pedigree and selection history of tea varieties.</title>
        <authorList>
            <person name="Zhang W."/>
            <person name="Zhang Y."/>
            <person name="Qiu H."/>
            <person name="Guo Y."/>
            <person name="Wan H."/>
            <person name="Zhang X."/>
            <person name="Scossa F."/>
            <person name="Alseekh S."/>
            <person name="Zhang Q."/>
            <person name="Wang P."/>
            <person name="Xu L."/>
            <person name="Schmidt M.H."/>
            <person name="Jia X."/>
            <person name="Li D."/>
            <person name="Zhu A."/>
            <person name="Guo F."/>
            <person name="Chen W."/>
            <person name="Ni D."/>
            <person name="Usadel B."/>
            <person name="Fernie A.R."/>
            <person name="Wen W."/>
        </authorList>
    </citation>
    <scope>NUCLEOTIDE SEQUENCE [LARGE SCALE GENOMIC DNA]</scope>
    <source>
        <strain evidence="6">cv. G240</strain>
    </source>
</reference>
<dbReference type="PANTHER" id="PTHR43900">
    <property type="entry name" value="GLUTATHIONE S-TRANSFERASE RHO"/>
    <property type="match status" value="1"/>
</dbReference>
<dbReference type="GO" id="GO:0006749">
    <property type="term" value="P:glutathione metabolic process"/>
    <property type="evidence" value="ECO:0007669"/>
    <property type="project" value="TreeGrafter"/>
</dbReference>
<dbReference type="EC" id="2.5.1.18" evidence="1"/>
<dbReference type="PROSITE" id="PS50405">
    <property type="entry name" value="GST_CTER"/>
    <property type="match status" value="1"/>
</dbReference>
<accession>A0A7J7GML2</accession>
<dbReference type="InterPro" id="IPR010987">
    <property type="entry name" value="Glutathione-S-Trfase_C-like"/>
</dbReference>
<dbReference type="Pfam" id="PF00043">
    <property type="entry name" value="GST_C"/>
    <property type="match status" value="1"/>
</dbReference>
<evidence type="ECO:0000256" key="2">
    <source>
        <dbReference type="ARBA" id="ARBA00022679"/>
    </source>
</evidence>
<feature type="domain" description="GST C-terminal" evidence="4">
    <location>
        <begin position="1"/>
        <end position="92"/>
    </location>
</feature>
<gene>
    <name evidence="5" type="ORF">HYC85_019117</name>
</gene>
<comment type="caution">
    <text evidence="5">The sequence shown here is derived from an EMBL/GenBank/DDBJ whole genome shotgun (WGS) entry which is preliminary data.</text>
</comment>
<keyword evidence="2" id="KW-0808">Transferase</keyword>
<reference evidence="5 6" key="2">
    <citation type="submission" date="2020-07" db="EMBL/GenBank/DDBJ databases">
        <title>Genome assembly of wild tea tree DASZ reveals pedigree and selection history of tea varieties.</title>
        <authorList>
            <person name="Zhang W."/>
        </authorList>
    </citation>
    <scope>NUCLEOTIDE SEQUENCE [LARGE SCALE GENOMIC DNA]</scope>
    <source>
        <strain evidence="6">cv. G240</strain>
        <tissue evidence="5">Leaf</tissue>
    </source>
</reference>
<evidence type="ECO:0000259" key="4">
    <source>
        <dbReference type="PROSITE" id="PS50405"/>
    </source>
</evidence>
<dbReference type="GO" id="GO:0005737">
    <property type="term" value="C:cytoplasm"/>
    <property type="evidence" value="ECO:0007669"/>
    <property type="project" value="TreeGrafter"/>
</dbReference>
<dbReference type="SUPFAM" id="SSF47616">
    <property type="entry name" value="GST C-terminal domain-like"/>
    <property type="match status" value="1"/>
</dbReference>
<dbReference type="AlphaFoldDB" id="A0A7J7GML2"/>